<feature type="non-terminal residue" evidence="2">
    <location>
        <position position="1"/>
    </location>
</feature>
<dbReference type="PANTHER" id="PTHR14817">
    <property type="entry name" value="COILED-COIL DOMAIN-CONTAINING PROTEIN 15"/>
    <property type="match status" value="1"/>
</dbReference>
<evidence type="ECO:0000256" key="1">
    <source>
        <dbReference type="SAM" id="MobiDB-lite"/>
    </source>
</evidence>
<evidence type="ECO:0000313" key="2">
    <source>
        <dbReference type="EMBL" id="MBN3315357.1"/>
    </source>
</evidence>
<feature type="compositionally biased region" description="Basic residues" evidence="1">
    <location>
        <begin position="59"/>
        <end position="71"/>
    </location>
</feature>
<proteinExistence type="predicted"/>
<dbReference type="Proteomes" id="UP000736164">
    <property type="component" value="Unassembled WGS sequence"/>
</dbReference>
<reference evidence="2" key="1">
    <citation type="journal article" date="2021" name="Cell">
        <title>Tracing the genetic footprints of vertebrate landing in non-teleost ray-finned fishes.</title>
        <authorList>
            <person name="Bi X."/>
            <person name="Wang K."/>
            <person name="Yang L."/>
            <person name="Pan H."/>
            <person name="Jiang H."/>
            <person name="Wei Q."/>
            <person name="Fang M."/>
            <person name="Yu H."/>
            <person name="Zhu C."/>
            <person name="Cai Y."/>
            <person name="He Y."/>
            <person name="Gan X."/>
            <person name="Zeng H."/>
            <person name="Yu D."/>
            <person name="Zhu Y."/>
            <person name="Jiang H."/>
            <person name="Qiu Q."/>
            <person name="Yang H."/>
            <person name="Zhang Y.E."/>
            <person name="Wang W."/>
            <person name="Zhu M."/>
            <person name="He S."/>
            <person name="Zhang G."/>
        </authorList>
    </citation>
    <scope>NUCLEOTIDE SEQUENCE</scope>
    <source>
        <strain evidence="2">Allg_001</strain>
    </source>
</reference>
<feature type="compositionally biased region" description="Basic and acidic residues" evidence="1">
    <location>
        <begin position="72"/>
        <end position="104"/>
    </location>
</feature>
<evidence type="ECO:0000313" key="3">
    <source>
        <dbReference type="Proteomes" id="UP000736164"/>
    </source>
</evidence>
<dbReference type="AlphaFoldDB" id="A0A8J7NKP9"/>
<keyword evidence="3" id="KW-1185">Reference proteome</keyword>
<gene>
    <name evidence="2" type="primary">Ccdc15</name>
    <name evidence="2" type="ORF">GTO95_0011061</name>
</gene>
<sequence length="224" mass="26864">MLREPYPTGPSPGFSTDYRATQVLWPREDQEELKRQRQSQFLMYRRLFMDMEREQVKEQRRHREHLQRIARIKADKERQRREEERRMERLPEPEGEGRDPTERECEVLERLRLEEEEAQEEKERKEKAQKDREVTRFMEALRAQMSEKMKLEKAELPPLCCCGDGFWDTHPDTCANNCVFYRNPKAYARALQSVLSCCDLWEANPGQRASARRIASVHAQPPRK</sequence>
<feature type="non-terminal residue" evidence="2">
    <location>
        <position position="224"/>
    </location>
</feature>
<organism evidence="2 3">
    <name type="scientific">Atractosteus spatula</name>
    <name type="common">Alligator gar</name>
    <name type="synonym">Lepisosteus spatula</name>
    <dbReference type="NCBI Taxonomy" id="7917"/>
    <lineage>
        <taxon>Eukaryota</taxon>
        <taxon>Metazoa</taxon>
        <taxon>Chordata</taxon>
        <taxon>Craniata</taxon>
        <taxon>Vertebrata</taxon>
        <taxon>Euteleostomi</taxon>
        <taxon>Actinopterygii</taxon>
        <taxon>Neopterygii</taxon>
        <taxon>Holostei</taxon>
        <taxon>Semionotiformes</taxon>
        <taxon>Lepisosteidae</taxon>
        <taxon>Atractosteus</taxon>
    </lineage>
</organism>
<name>A0A8J7NKP9_ATRSP</name>
<dbReference type="InterPro" id="IPR037693">
    <property type="entry name" value="CCDC15"/>
</dbReference>
<dbReference type="PANTHER" id="PTHR14817:SF2">
    <property type="entry name" value="COILED-COIL DOMAIN-CONTAINING PROTEIN 15"/>
    <property type="match status" value="1"/>
</dbReference>
<dbReference type="EMBL" id="JAAWVO010020502">
    <property type="protein sequence ID" value="MBN3315357.1"/>
    <property type="molecule type" value="Genomic_DNA"/>
</dbReference>
<accession>A0A8J7NKP9</accession>
<feature type="region of interest" description="Disordered" evidence="1">
    <location>
        <begin position="57"/>
        <end position="104"/>
    </location>
</feature>
<protein>
    <submittedName>
        <fullName evidence="2">CCD15 protein</fullName>
    </submittedName>
</protein>
<comment type="caution">
    <text evidence="2">The sequence shown here is derived from an EMBL/GenBank/DDBJ whole genome shotgun (WGS) entry which is preliminary data.</text>
</comment>
<dbReference type="GO" id="GO:0005813">
    <property type="term" value="C:centrosome"/>
    <property type="evidence" value="ECO:0007669"/>
    <property type="project" value="TreeGrafter"/>
</dbReference>